<proteinExistence type="predicted"/>
<keyword evidence="1" id="KW-1133">Transmembrane helix</keyword>
<dbReference type="AlphaFoldDB" id="A0AAJ5F5N3"/>
<keyword evidence="1" id="KW-0472">Membrane</keyword>
<reference evidence="2 3" key="1">
    <citation type="submission" date="2019-04" db="EMBL/GenBank/DDBJ databases">
        <title>Deinococcus metalilatus MA1002 mutant No.5.</title>
        <authorList>
            <person name="Park W."/>
            <person name="Park C."/>
        </authorList>
    </citation>
    <scope>NUCLEOTIDE SEQUENCE [LARGE SCALE GENOMIC DNA]</scope>
    <source>
        <strain evidence="2 3">MA1002-m5</strain>
    </source>
</reference>
<protein>
    <submittedName>
        <fullName evidence="2">Uncharacterized protein</fullName>
    </submittedName>
</protein>
<keyword evidence="1" id="KW-0812">Transmembrane</keyword>
<evidence type="ECO:0000313" key="2">
    <source>
        <dbReference type="EMBL" id="TLK31031.1"/>
    </source>
</evidence>
<feature type="transmembrane region" description="Helical" evidence="1">
    <location>
        <begin position="336"/>
        <end position="355"/>
    </location>
</feature>
<feature type="transmembrane region" description="Helical" evidence="1">
    <location>
        <begin position="470"/>
        <end position="494"/>
    </location>
</feature>
<feature type="transmembrane region" description="Helical" evidence="1">
    <location>
        <begin position="409"/>
        <end position="427"/>
    </location>
</feature>
<name>A0AAJ5F5N3_9DEIO</name>
<evidence type="ECO:0000256" key="1">
    <source>
        <dbReference type="SAM" id="Phobius"/>
    </source>
</evidence>
<accession>A0AAJ5F5N3</accession>
<dbReference type="Pfam" id="PF18949">
    <property type="entry name" value="DUF5693"/>
    <property type="match status" value="1"/>
</dbReference>
<organism evidence="2 3">
    <name type="scientific">Deinococcus metallilatus</name>
    <dbReference type="NCBI Taxonomy" id="1211322"/>
    <lineage>
        <taxon>Bacteria</taxon>
        <taxon>Thermotogati</taxon>
        <taxon>Deinococcota</taxon>
        <taxon>Deinococci</taxon>
        <taxon>Deinococcales</taxon>
        <taxon>Deinococcaceae</taxon>
        <taxon>Deinococcus</taxon>
    </lineage>
</organism>
<dbReference type="Proteomes" id="UP000308000">
    <property type="component" value="Unassembled WGS sequence"/>
</dbReference>
<comment type="caution">
    <text evidence="2">The sequence shown here is derived from an EMBL/GenBank/DDBJ whole genome shotgun (WGS) entry which is preliminary data.</text>
</comment>
<feature type="transmembrane region" description="Helical" evidence="1">
    <location>
        <begin position="362"/>
        <end position="379"/>
    </location>
</feature>
<dbReference type="EMBL" id="VBRC01000002">
    <property type="protein sequence ID" value="TLK31031.1"/>
    <property type="molecule type" value="Genomic_DNA"/>
</dbReference>
<sequence>MLLSLILLALIPAGLLVTSRIAFENSEKTVALVMDYPALSQQAKETGQDPGALLRRYQTLGVNGVAVYEDVVASAIQRGEAYFLTGSELQARHPGVPGINPEWSYLRSIKPGTVERLVRRYGSLANAGPISQAAATGELLPPARYRPLPTTTVTVRGQPWVGWSVDPRYLPAGPNLAQIRTLQARGFVVVYRPYDDQRVRQPGADWPDVPFLSFTGSEVIGARNPRVLADIGARLGTRVPTIIENSPQAGLETLIEGRTAARMFSLNPSWQNNLTPGDVASKFALAARERTQRILYLRPFPTQGETEYFLTLLGKQLARSHIRVTRPVIENYTPNALLRGLSMIGPLAALLLLALSYPLPRVGLIVGGLALLGALGLNGGEPFHSLALVAAITFPALGLVLRRRQLTDWFLATGFSLLGVLFVSALGADKGSMLGLDPFSGVGLTLVLPIGLVLLSFLPRQDIRRTLADLFAVKLKVGDVVLLGLALALFAVAVSRRGNTSAVGVSGVEARIRQDLQDAVIRPRFKEVFGHPLLLQGLSGTLPGSLTVLALLGGLEGQASILNTFSHFHTPFLISTTRALIGLGAGLLLGLAAVWAVNLALRLWNTYGGWNPGWR</sequence>
<feature type="transmembrane region" description="Helical" evidence="1">
    <location>
        <begin position="439"/>
        <end position="458"/>
    </location>
</feature>
<feature type="transmembrane region" description="Helical" evidence="1">
    <location>
        <begin position="576"/>
        <end position="597"/>
    </location>
</feature>
<dbReference type="InterPro" id="IPR043748">
    <property type="entry name" value="DUF5693"/>
</dbReference>
<evidence type="ECO:0000313" key="3">
    <source>
        <dbReference type="Proteomes" id="UP000308000"/>
    </source>
</evidence>
<gene>
    <name evidence="2" type="ORF">FCS05_02960</name>
</gene>
<feature type="transmembrane region" description="Helical" evidence="1">
    <location>
        <begin position="385"/>
        <end position="402"/>
    </location>
</feature>
<feature type="transmembrane region" description="Helical" evidence="1">
    <location>
        <begin position="533"/>
        <end position="555"/>
    </location>
</feature>